<feature type="non-terminal residue" evidence="2">
    <location>
        <position position="104"/>
    </location>
</feature>
<accession>A0ABU2WCW9</accession>
<evidence type="ECO:0000256" key="1">
    <source>
        <dbReference type="SAM" id="SignalP"/>
    </source>
</evidence>
<sequence length="104" mass="11901">MKLPWKYGVLMFVCLPFHVFAHSNTPDDEAIKRKFIEKSGGIMRLESVALRQLETTGERTTYRIEGDVASTDNIYDMVGAVGDYIFFERTWTKGQPVKFSAIMT</sequence>
<protein>
    <submittedName>
        <fullName evidence="2">DUF1202 family protein</fullName>
    </submittedName>
</protein>
<comment type="caution">
    <text evidence="2">The sequence shown here is derived from an EMBL/GenBank/DDBJ whole genome shotgun (WGS) entry which is preliminary data.</text>
</comment>
<name>A0ABU2WCW9_9ACTN</name>
<dbReference type="EMBL" id="JAVRFG010000161">
    <property type="protein sequence ID" value="MDT0495740.1"/>
    <property type="molecule type" value="Genomic_DNA"/>
</dbReference>
<proteinExistence type="predicted"/>
<dbReference type="Proteomes" id="UP001180556">
    <property type="component" value="Unassembled WGS sequence"/>
</dbReference>
<keyword evidence="3" id="KW-1185">Reference proteome</keyword>
<keyword evidence="1" id="KW-0732">Signal</keyword>
<dbReference type="InterPro" id="IPR009592">
    <property type="entry name" value="DUF1202"/>
</dbReference>
<evidence type="ECO:0000313" key="2">
    <source>
        <dbReference type="EMBL" id="MDT0495740.1"/>
    </source>
</evidence>
<organism evidence="2 3">
    <name type="scientific">Streptomyces stephensoniae</name>
    <dbReference type="NCBI Taxonomy" id="3375367"/>
    <lineage>
        <taxon>Bacteria</taxon>
        <taxon>Bacillati</taxon>
        <taxon>Actinomycetota</taxon>
        <taxon>Actinomycetes</taxon>
        <taxon>Kitasatosporales</taxon>
        <taxon>Streptomycetaceae</taxon>
        <taxon>Streptomyces</taxon>
    </lineage>
</organism>
<feature type="signal peptide" evidence="1">
    <location>
        <begin position="1"/>
        <end position="21"/>
    </location>
</feature>
<feature type="chain" id="PRO_5046000158" evidence="1">
    <location>
        <begin position="22"/>
        <end position="104"/>
    </location>
</feature>
<dbReference type="Pfam" id="PF06717">
    <property type="entry name" value="DUF1202"/>
    <property type="match status" value="1"/>
</dbReference>
<evidence type="ECO:0000313" key="3">
    <source>
        <dbReference type="Proteomes" id="UP001180556"/>
    </source>
</evidence>
<gene>
    <name evidence="2" type="ORF">RM717_35245</name>
</gene>
<reference evidence="3" key="1">
    <citation type="submission" date="2023-07" db="EMBL/GenBank/DDBJ databases">
        <title>30 novel species of actinomycetes from the DSMZ collection.</title>
        <authorList>
            <person name="Nouioui I."/>
        </authorList>
    </citation>
    <scope>NUCLEOTIDE SEQUENCE [LARGE SCALE GENOMIC DNA]</scope>
    <source>
        <strain evidence="3">DSM 40932</strain>
    </source>
</reference>